<dbReference type="Pfam" id="PF07980">
    <property type="entry name" value="SusD_RagB"/>
    <property type="match status" value="1"/>
</dbReference>
<dbReference type="Pfam" id="PF14322">
    <property type="entry name" value="SusD-like_3"/>
    <property type="match status" value="1"/>
</dbReference>
<evidence type="ECO:0000256" key="3">
    <source>
        <dbReference type="ARBA" id="ARBA00022729"/>
    </source>
</evidence>
<dbReference type="EMBL" id="JPIT01000007">
    <property type="protein sequence ID" value="KIO47359.1"/>
    <property type="molecule type" value="Genomic_DNA"/>
</dbReference>
<dbReference type="Proteomes" id="UP000031937">
    <property type="component" value="Unassembled WGS sequence"/>
</dbReference>
<dbReference type="PROSITE" id="PS51257">
    <property type="entry name" value="PROKAR_LIPOPROTEIN"/>
    <property type="match status" value="1"/>
</dbReference>
<feature type="domain" description="RagB/SusD" evidence="7">
    <location>
        <begin position="359"/>
        <end position="462"/>
    </location>
</feature>
<sequence>MKRITQYITLFILFFSVTSCNDWLDVTPASQVPEEDQFKDEPGFRQALIGCYIGMASETLYGKNLSWYVLDVQDGKYDLYPSAQVYPMAAYQYKHVRATPIIDAVWLNAYNIIANANNALKFIEKRSNVLDPVSYKVIKGELLAIRAMLHFDLMRIYGYGDLASRTDKETKLTIPYVKEYKKETTEQLSYKKTIDLIVADLKEALDLLEEEDPITKKHTDDYYDNLNDDGFYSDRTYRLNYFAVKALLARVYMWEGSDASLLLAREEAKKVIEEGEKVNLYTWVTNDNISSNLILSTEHIASLNVLTLSDKISGYFKLNFTDTDYEQIKLSEEGVQSIFDESGAGSNADFRGSSKMLFPASNGYYVPLKLAQDRAISGTDCLNRIPLVRISEMYLIVAETYLKGTDINTTEAAKYLTTLRENRSNFIDISGYTRDQLLTCLTNEYRREFLCEGVTFLYYKRIGEVNIPNLSTPMSDETYVWPYPEAESGMGLVQ</sequence>
<dbReference type="Proteomes" id="UP000031980">
    <property type="component" value="Unassembled WGS sequence"/>
</dbReference>
<feature type="signal peptide" evidence="6">
    <location>
        <begin position="1"/>
        <end position="21"/>
    </location>
</feature>
<name>A0A0C3R3W9_9PORP</name>
<dbReference type="GO" id="GO:0009279">
    <property type="term" value="C:cell outer membrane"/>
    <property type="evidence" value="ECO:0007669"/>
    <property type="project" value="UniProtKB-SubCell"/>
</dbReference>
<evidence type="ECO:0000256" key="2">
    <source>
        <dbReference type="ARBA" id="ARBA00006275"/>
    </source>
</evidence>
<dbReference type="InterPro" id="IPR011990">
    <property type="entry name" value="TPR-like_helical_dom_sf"/>
</dbReference>
<comment type="caution">
    <text evidence="9">The sequence shown here is derived from an EMBL/GenBank/DDBJ whole genome shotgun (WGS) entry which is preliminary data.</text>
</comment>
<evidence type="ECO:0000313" key="11">
    <source>
        <dbReference type="Proteomes" id="UP000031937"/>
    </source>
</evidence>
<dbReference type="Gene3D" id="1.25.40.390">
    <property type="match status" value="1"/>
</dbReference>
<dbReference type="EMBL" id="JPIU01000040">
    <property type="protein sequence ID" value="KIO43980.1"/>
    <property type="molecule type" value="Genomic_DNA"/>
</dbReference>
<keyword evidence="12" id="KW-1185">Reference proteome</keyword>
<keyword evidence="5" id="KW-0998">Cell outer membrane</keyword>
<evidence type="ECO:0000313" key="12">
    <source>
        <dbReference type="Proteomes" id="UP000031980"/>
    </source>
</evidence>
<evidence type="ECO:0000256" key="5">
    <source>
        <dbReference type="ARBA" id="ARBA00023237"/>
    </source>
</evidence>
<reference evidence="10 11" key="2">
    <citation type="submission" date="2014-07" db="EMBL/GenBank/DDBJ databases">
        <title>Porphyromonadaceae bacterium OUH 334697 = ATCC BAA-2682 = DSM 28341 draft genome.</title>
        <authorList>
            <person name="Sydenham T.V."/>
            <person name="Hasman H."/>
            <person name="Justesen U.S."/>
        </authorList>
    </citation>
    <scope>NUCLEOTIDE SEQUENCE [LARGE SCALE GENOMIC DNA]</scope>
    <source>
        <strain evidence="10 11">OUH 334697</strain>
    </source>
</reference>
<dbReference type="RefSeq" id="WP_041502176.1">
    <property type="nucleotide sequence ID" value="NZ_JPIT01000007.1"/>
</dbReference>
<evidence type="ECO:0000256" key="6">
    <source>
        <dbReference type="SAM" id="SignalP"/>
    </source>
</evidence>
<reference evidence="9 12" key="1">
    <citation type="submission" date="2014-07" db="EMBL/GenBank/DDBJ databases">
        <title>Porphyromonadaceae bacterium OUH 308042 = ATCC BAA-2681 = DSM 28342 draft genome.</title>
        <authorList>
            <person name="Sydenham T.V."/>
            <person name="Hasman H."/>
            <person name="Justensen U.S."/>
        </authorList>
    </citation>
    <scope>NUCLEOTIDE SEQUENCE [LARGE SCALE GENOMIC DNA]</scope>
    <source>
        <strain evidence="9 12">OUH 308042</strain>
    </source>
</reference>
<dbReference type="SUPFAM" id="SSF48452">
    <property type="entry name" value="TPR-like"/>
    <property type="match status" value="1"/>
</dbReference>
<feature type="domain" description="SusD-like N-terminal" evidence="8">
    <location>
        <begin position="22"/>
        <end position="211"/>
    </location>
</feature>
<comment type="similarity">
    <text evidence="2">Belongs to the SusD family.</text>
</comment>
<accession>A0A0C3R3W9</accession>
<proteinExistence type="inferred from homology"/>
<comment type="subcellular location">
    <subcellularLocation>
        <location evidence="1">Cell outer membrane</location>
    </subcellularLocation>
</comment>
<evidence type="ECO:0000313" key="10">
    <source>
        <dbReference type="EMBL" id="KIO47359.1"/>
    </source>
</evidence>
<organism evidence="9 12">
    <name type="scientific">Sanguibacteroides justesenii</name>
    <dbReference type="NCBI Taxonomy" id="1547597"/>
    <lineage>
        <taxon>Bacteria</taxon>
        <taxon>Pseudomonadati</taxon>
        <taxon>Bacteroidota</taxon>
        <taxon>Bacteroidia</taxon>
        <taxon>Bacteroidales</taxon>
        <taxon>Porphyromonadaceae</taxon>
        <taxon>Sanguibacteroides</taxon>
    </lineage>
</organism>
<evidence type="ECO:0000256" key="4">
    <source>
        <dbReference type="ARBA" id="ARBA00023136"/>
    </source>
</evidence>
<dbReference type="OrthoDB" id="1097931at2"/>
<dbReference type="InterPro" id="IPR033985">
    <property type="entry name" value="SusD-like_N"/>
</dbReference>
<dbReference type="AlphaFoldDB" id="A0A0C3R3W9"/>
<evidence type="ECO:0000259" key="7">
    <source>
        <dbReference type="Pfam" id="PF07980"/>
    </source>
</evidence>
<keyword evidence="3 6" id="KW-0732">Signal</keyword>
<feature type="chain" id="PRO_5043118864" evidence="6">
    <location>
        <begin position="22"/>
        <end position="494"/>
    </location>
</feature>
<evidence type="ECO:0000313" key="9">
    <source>
        <dbReference type="EMBL" id="KIO43980.1"/>
    </source>
</evidence>
<gene>
    <name evidence="9" type="ORF">BA92_11350</name>
    <name evidence="10" type="ORF">IE90_01905</name>
</gene>
<evidence type="ECO:0000256" key="1">
    <source>
        <dbReference type="ARBA" id="ARBA00004442"/>
    </source>
</evidence>
<protein>
    <submittedName>
        <fullName evidence="9">Uncharacterized protein</fullName>
    </submittedName>
</protein>
<dbReference type="InterPro" id="IPR012944">
    <property type="entry name" value="SusD_RagB_dom"/>
</dbReference>
<evidence type="ECO:0000259" key="8">
    <source>
        <dbReference type="Pfam" id="PF14322"/>
    </source>
</evidence>
<keyword evidence="4" id="KW-0472">Membrane</keyword>